<dbReference type="Gene3D" id="2.150.10.10">
    <property type="entry name" value="Serralysin-like metalloprotease, C-terminal"/>
    <property type="match status" value="2"/>
</dbReference>
<accession>A0A1I1D5Y2</accession>
<dbReference type="Pfam" id="PF00353">
    <property type="entry name" value="HemolysinCabind"/>
    <property type="match status" value="3"/>
</dbReference>
<dbReference type="InterPro" id="IPR050557">
    <property type="entry name" value="RTX_toxin/Mannuronan_C5-epim"/>
</dbReference>
<dbReference type="PROSITE" id="PS00330">
    <property type="entry name" value="HEMOLYSIN_CALCIUM"/>
    <property type="match status" value="3"/>
</dbReference>
<gene>
    <name evidence="3" type="ORF">SAMN04488094_10115</name>
</gene>
<organism evidence="3 4">
    <name type="scientific">Tropicimonas isoalkanivorans</name>
    <dbReference type="NCBI Taxonomy" id="441112"/>
    <lineage>
        <taxon>Bacteria</taxon>
        <taxon>Pseudomonadati</taxon>
        <taxon>Pseudomonadota</taxon>
        <taxon>Alphaproteobacteria</taxon>
        <taxon>Rhodobacterales</taxon>
        <taxon>Roseobacteraceae</taxon>
        <taxon>Tropicimonas</taxon>
    </lineage>
</organism>
<dbReference type="InterPro" id="IPR001343">
    <property type="entry name" value="Hemolysn_Ca-bd"/>
</dbReference>
<proteinExistence type="predicted"/>
<evidence type="ECO:0000313" key="3">
    <source>
        <dbReference type="EMBL" id="SFB70325.1"/>
    </source>
</evidence>
<dbReference type="GO" id="GO:0005509">
    <property type="term" value="F:calcium ion binding"/>
    <property type="evidence" value="ECO:0007669"/>
    <property type="project" value="InterPro"/>
</dbReference>
<dbReference type="InterPro" id="IPR011049">
    <property type="entry name" value="Serralysin-like_metalloprot_C"/>
</dbReference>
<dbReference type="GO" id="GO:0005576">
    <property type="term" value="C:extracellular region"/>
    <property type="evidence" value="ECO:0007669"/>
    <property type="project" value="UniProtKB-SubCell"/>
</dbReference>
<evidence type="ECO:0000256" key="1">
    <source>
        <dbReference type="ARBA" id="ARBA00004613"/>
    </source>
</evidence>
<dbReference type="STRING" id="441112.SAMN04488094_10115"/>
<name>A0A1I1D5Y2_9RHOB</name>
<dbReference type="AlphaFoldDB" id="A0A1I1D5Y2"/>
<sequence>MATDSTERVQDLIADSLAAINGDGPNSLKNLVERGIIGGPSVDAESLAAPAGTYAGSGVFNIYVEQGLLADISVSLGQYADDLEAEGYSVRIVEYAGDADNLRYDLQYHWMTTGLEGALLVGDLPFRTFASYDSWDNREVLVEYPHDLYLMDLDGEYNFFSTGADAHLDGTGDVGPEIYLSRITASQLGSLTDKSEADLINAYFDKLHAARTGALGYEDRAIWFADDDWSGFVNDVLSLSGLYDDVTDIRDTALTTEAVYTSLIQENVETLVQQIHAWSSGLSISGIGGGGVSAAELVAFNPQPAFINLFNCSSANYTAASNLAATYTMLSDGVLNTIGSTKTGSMLNFADFYQPQVSGATLGQAFLAWFDMYAAATDAPAEDWALDWFNGMTMHGDPTMGPHLLQALPGIVGTIGDDRLVGTGQSDTIYALAGNDTVIGSLGDDWIDAGSGDDNVRGGEGDDTIVGGPGDDRLSGGLGDDLLAGGADADNLLGGGGNDALVGGAGKDRLVGGADDDVMVGGDATVARLLAGGWDVSGATGDSVKDRFVINAGAGTGDDVIYALESGVDVLRFKQNDIANAAQDGDDVLLSTTLGGSVRVLDVTLEDLALSVVGSDYFDTV</sequence>
<evidence type="ECO:0000313" key="4">
    <source>
        <dbReference type="Proteomes" id="UP000198728"/>
    </source>
</evidence>
<keyword evidence="2" id="KW-0964">Secreted</keyword>
<dbReference type="SUPFAM" id="SSF51120">
    <property type="entry name" value="beta-Roll"/>
    <property type="match status" value="1"/>
</dbReference>
<evidence type="ECO:0000256" key="2">
    <source>
        <dbReference type="ARBA" id="ARBA00022525"/>
    </source>
</evidence>
<keyword evidence="4" id="KW-1185">Reference proteome</keyword>
<dbReference type="PANTHER" id="PTHR38340:SF1">
    <property type="entry name" value="S-LAYER PROTEIN"/>
    <property type="match status" value="1"/>
</dbReference>
<dbReference type="RefSeq" id="WP_093358267.1">
    <property type="nucleotide sequence ID" value="NZ_FOLG01000001.1"/>
</dbReference>
<protein>
    <submittedName>
        <fullName evidence="3">Hemolysin-type calcium-binding repeat-containing protein</fullName>
    </submittedName>
</protein>
<dbReference type="EMBL" id="FOLG01000001">
    <property type="protein sequence ID" value="SFB70325.1"/>
    <property type="molecule type" value="Genomic_DNA"/>
</dbReference>
<dbReference type="Proteomes" id="UP000198728">
    <property type="component" value="Unassembled WGS sequence"/>
</dbReference>
<dbReference type="PANTHER" id="PTHR38340">
    <property type="entry name" value="S-LAYER PROTEIN"/>
    <property type="match status" value="1"/>
</dbReference>
<dbReference type="PRINTS" id="PR00313">
    <property type="entry name" value="CABNDNGRPT"/>
</dbReference>
<dbReference type="InterPro" id="IPR018511">
    <property type="entry name" value="Hemolysin-typ_Ca-bd_CS"/>
</dbReference>
<comment type="subcellular location">
    <subcellularLocation>
        <location evidence="1">Secreted</location>
    </subcellularLocation>
</comment>
<reference evidence="3 4" key="1">
    <citation type="submission" date="2016-10" db="EMBL/GenBank/DDBJ databases">
        <authorList>
            <person name="de Groot N.N."/>
        </authorList>
    </citation>
    <scope>NUCLEOTIDE SEQUENCE [LARGE SCALE GENOMIC DNA]</scope>
    <source>
        <strain evidence="3 4">DSM 19548</strain>
    </source>
</reference>